<evidence type="ECO:0000256" key="10">
    <source>
        <dbReference type="ARBA" id="ARBA00024202"/>
    </source>
</evidence>
<keyword evidence="6 13" id="KW-1133">Transmembrane helix</keyword>
<dbReference type="KEGG" id="bmeg:BG04_5373"/>
<evidence type="ECO:0000256" key="12">
    <source>
        <dbReference type="ARBA" id="ARBA00044774"/>
    </source>
</evidence>
<dbReference type="Gene3D" id="1.10.3720.10">
    <property type="entry name" value="MetI-like"/>
    <property type="match status" value="1"/>
</dbReference>
<keyword evidence="4" id="KW-0533">Nickel</keyword>
<evidence type="ECO:0000256" key="8">
    <source>
        <dbReference type="ARBA" id="ARBA00023112"/>
    </source>
</evidence>
<dbReference type="EMBL" id="CP009920">
    <property type="protein sequence ID" value="AJI21998.1"/>
    <property type="molecule type" value="Genomic_DNA"/>
</dbReference>
<dbReference type="PANTHER" id="PTHR43163:SF6">
    <property type="entry name" value="DIPEPTIDE TRANSPORT SYSTEM PERMEASE PROTEIN DPPB-RELATED"/>
    <property type="match status" value="1"/>
</dbReference>
<feature type="transmembrane region" description="Helical" evidence="13">
    <location>
        <begin position="233"/>
        <end position="259"/>
    </location>
</feature>
<evidence type="ECO:0000313" key="15">
    <source>
        <dbReference type="EMBL" id="AJI21998.1"/>
    </source>
</evidence>
<feature type="transmembrane region" description="Helical" evidence="13">
    <location>
        <begin position="137"/>
        <end position="159"/>
    </location>
</feature>
<evidence type="ECO:0000313" key="16">
    <source>
        <dbReference type="Proteomes" id="UP000031829"/>
    </source>
</evidence>
<organism evidence="15 16">
    <name type="scientific">Priestia megaterium (strain ATCC 14581 / DSM 32 / CCUG 1817 / JCM 2506 / NBRC 15308 / NCIMB 9376 / NCTC 10342 / NRRL B-14308 / VKM B-512 / Ford 19)</name>
    <name type="common">Bacillus megaterium</name>
    <dbReference type="NCBI Taxonomy" id="1348623"/>
    <lineage>
        <taxon>Bacteria</taxon>
        <taxon>Bacillati</taxon>
        <taxon>Bacillota</taxon>
        <taxon>Bacilli</taxon>
        <taxon>Bacillales</taxon>
        <taxon>Bacillaceae</taxon>
        <taxon>Priestia</taxon>
    </lineage>
</organism>
<dbReference type="InterPro" id="IPR050045">
    <property type="entry name" value="Opp2B"/>
</dbReference>
<dbReference type="PANTHER" id="PTHR43163">
    <property type="entry name" value="DIPEPTIDE TRANSPORT SYSTEM PERMEASE PROTEIN DPPB-RELATED"/>
    <property type="match status" value="1"/>
</dbReference>
<dbReference type="GO" id="GO:0015099">
    <property type="term" value="F:nickel cation transmembrane transporter activity"/>
    <property type="evidence" value="ECO:0007669"/>
    <property type="project" value="InterPro"/>
</dbReference>
<dbReference type="Pfam" id="PF00528">
    <property type="entry name" value="BPD_transp_1"/>
    <property type="match status" value="1"/>
</dbReference>
<name>A0A0B6AN18_PRIM2</name>
<evidence type="ECO:0000256" key="3">
    <source>
        <dbReference type="ARBA" id="ARBA00022475"/>
    </source>
</evidence>
<evidence type="ECO:0000256" key="4">
    <source>
        <dbReference type="ARBA" id="ARBA00022596"/>
    </source>
</evidence>
<dbReference type="SUPFAM" id="SSF161098">
    <property type="entry name" value="MetI-like"/>
    <property type="match status" value="1"/>
</dbReference>
<feature type="transmembrane region" description="Helical" evidence="13">
    <location>
        <begin position="279"/>
        <end position="298"/>
    </location>
</feature>
<dbReference type="GO" id="GO:0005886">
    <property type="term" value="C:plasma membrane"/>
    <property type="evidence" value="ECO:0007669"/>
    <property type="project" value="UniProtKB-SubCell"/>
</dbReference>
<protein>
    <recommendedName>
        <fullName evidence="12">Nickel import system permease protein NikB</fullName>
    </recommendedName>
</protein>
<evidence type="ECO:0000256" key="1">
    <source>
        <dbReference type="ARBA" id="ARBA00004651"/>
    </source>
</evidence>
<keyword evidence="7" id="KW-0406">Ion transport</keyword>
<feature type="transmembrane region" description="Helical" evidence="13">
    <location>
        <begin position="12"/>
        <end position="29"/>
    </location>
</feature>
<evidence type="ECO:0000256" key="7">
    <source>
        <dbReference type="ARBA" id="ARBA00023065"/>
    </source>
</evidence>
<feature type="transmembrane region" description="Helical" evidence="13">
    <location>
        <begin position="171"/>
        <end position="191"/>
    </location>
</feature>
<evidence type="ECO:0000256" key="13">
    <source>
        <dbReference type="RuleBase" id="RU363032"/>
    </source>
</evidence>
<keyword evidence="3" id="KW-1003">Cell membrane</keyword>
<evidence type="ECO:0000256" key="2">
    <source>
        <dbReference type="ARBA" id="ARBA00022448"/>
    </source>
</evidence>
<comment type="subcellular location">
    <subcellularLocation>
        <location evidence="1 13">Cell membrane</location>
        <topology evidence="1 13">Multi-pass membrane protein</topology>
    </subcellularLocation>
</comment>
<gene>
    <name evidence="15" type="ORF">BG04_5373</name>
</gene>
<feature type="transmembrane region" description="Helical" evidence="13">
    <location>
        <begin position="103"/>
        <end position="125"/>
    </location>
</feature>
<evidence type="ECO:0000256" key="5">
    <source>
        <dbReference type="ARBA" id="ARBA00022692"/>
    </source>
</evidence>
<keyword evidence="2 13" id="KW-0813">Transport</keyword>
<evidence type="ECO:0000256" key="11">
    <source>
        <dbReference type="ARBA" id="ARBA00038669"/>
    </source>
</evidence>
<dbReference type="GeneID" id="93643321"/>
<comment type="subunit">
    <text evidence="11">The complex is composed of two ATP-binding proteins (NikD and NikE), two transmembrane proteins (NikB and NikC) and a solute-binding protein (NikA).</text>
</comment>
<evidence type="ECO:0000256" key="6">
    <source>
        <dbReference type="ARBA" id="ARBA00022989"/>
    </source>
</evidence>
<dbReference type="HOGENOM" id="CLU_036879_0_2_9"/>
<dbReference type="InterPro" id="IPR045621">
    <property type="entry name" value="BPD_transp_1_N"/>
</dbReference>
<dbReference type="Pfam" id="PF19300">
    <property type="entry name" value="BPD_transp_1_N"/>
    <property type="match status" value="1"/>
</dbReference>
<accession>A0A0B6AN18</accession>
<dbReference type="PROSITE" id="PS50928">
    <property type="entry name" value="ABC_TM1"/>
    <property type="match status" value="1"/>
</dbReference>
<feature type="domain" description="ABC transmembrane type-1" evidence="14">
    <location>
        <begin position="97"/>
        <end position="298"/>
    </location>
</feature>
<keyword evidence="9 13" id="KW-0472">Membrane</keyword>
<comment type="similarity">
    <text evidence="10">Belongs to the binding-protein-dependent transport system permease family. OppBC subfamily.</text>
</comment>
<dbReference type="RefSeq" id="WP_034651050.1">
    <property type="nucleotide sequence ID" value="NZ_BCVB01000011.1"/>
</dbReference>
<dbReference type="NCBIfam" id="NF045470">
    <property type="entry name" value="Opp2B"/>
    <property type="match status" value="1"/>
</dbReference>
<dbReference type="CDD" id="cd06261">
    <property type="entry name" value="TM_PBP2"/>
    <property type="match status" value="1"/>
</dbReference>
<sequence>MKLIGKRIIELLIFLVILSFLSFVLMKLAPGDPVKQMLRVDDVAVSEEQINSLRTELGFNEPVYIQYVKWLKRFFQFDLGSSYMTKEPVIDELAEKFPATLRLTAASLVVMLLIAVPLGTLSALYSNKWIDYLSRSISLIGASIPSFWLGLLFIQLFSVRLQWLPSMGTGTAAHLVLPSLTLGFAMSAVYMRMIRASLLEGLKQDFVRSARARGISESRIFIFHAFRYSLTPILTILGTSLGSLLGGTVIIEVLFAYPGIGKLVIDAIMNRDYPVIQGYILWMGLFVVLINSFVDLSYKYVNPQLYVKGGDKT</sequence>
<proteinExistence type="inferred from homology"/>
<evidence type="ECO:0000256" key="9">
    <source>
        <dbReference type="ARBA" id="ARBA00023136"/>
    </source>
</evidence>
<reference evidence="15 16" key="1">
    <citation type="journal article" date="2015" name="Genome Announc.">
        <title>Complete genome sequences for 35 biothreat assay-relevant bacillus species.</title>
        <authorList>
            <person name="Johnson S.L."/>
            <person name="Daligault H.E."/>
            <person name="Davenport K.W."/>
            <person name="Jaissle J."/>
            <person name="Frey K.G."/>
            <person name="Ladner J.T."/>
            <person name="Broomall S.M."/>
            <person name="Bishop-Lilly K.A."/>
            <person name="Bruce D.C."/>
            <person name="Gibbons H.S."/>
            <person name="Coyne S.R."/>
            <person name="Lo C.C."/>
            <person name="Meincke L."/>
            <person name="Munk A.C."/>
            <person name="Koroleva G.I."/>
            <person name="Rosenzweig C.N."/>
            <person name="Palacios G.F."/>
            <person name="Redden C.L."/>
            <person name="Minogue T.D."/>
            <person name="Chain P.S."/>
        </authorList>
    </citation>
    <scope>NUCLEOTIDE SEQUENCE [LARGE SCALE GENOMIC DNA]</scope>
    <source>
        <strain evidence="16">ATCC 14581 / DSM 32 / JCM 2506 / NBRC 15308 / NCIMB 9376 / NCTC 10342 / NRRL B-14308 / VKM B-512</strain>
    </source>
</reference>
<dbReference type="Proteomes" id="UP000031829">
    <property type="component" value="Chromosome"/>
</dbReference>
<evidence type="ECO:0000259" key="14">
    <source>
        <dbReference type="PROSITE" id="PS50928"/>
    </source>
</evidence>
<keyword evidence="8" id="KW-0921">Nickel transport</keyword>
<keyword evidence="5 13" id="KW-0812">Transmembrane</keyword>
<dbReference type="AlphaFoldDB" id="A0A0B6AN18"/>
<dbReference type="InterPro" id="IPR035906">
    <property type="entry name" value="MetI-like_sf"/>
</dbReference>
<dbReference type="InterPro" id="IPR000515">
    <property type="entry name" value="MetI-like"/>
</dbReference>